<evidence type="ECO:0000256" key="7">
    <source>
        <dbReference type="ARBA" id="ARBA00022490"/>
    </source>
</evidence>
<comment type="caution">
    <text evidence="12">The sequence shown here is derived from an EMBL/GenBank/DDBJ whole genome shotgun (WGS) entry which is preliminary data.</text>
</comment>
<proteinExistence type="inferred from homology"/>
<dbReference type="GO" id="GO:0036503">
    <property type="term" value="P:ERAD pathway"/>
    <property type="evidence" value="ECO:0007669"/>
    <property type="project" value="InterPro"/>
</dbReference>
<dbReference type="Gene3D" id="3.30.40.10">
    <property type="entry name" value="Zinc/RING finger domain, C3HC4 (zinc finger)"/>
    <property type="match status" value="1"/>
</dbReference>
<evidence type="ECO:0000259" key="11">
    <source>
        <dbReference type="PROSITE" id="PS51698"/>
    </source>
</evidence>
<comment type="pathway">
    <text evidence="4">Protein modification; protein ubiquitination.</text>
</comment>
<comment type="similarity">
    <text evidence="5">Belongs to the ubiquitin conjugation factor E4 family.</text>
</comment>
<keyword evidence="12" id="KW-0012">Acyltransferase</keyword>
<sequence length="149" mass="17247">EEAIGRFTLSVVEDDRSYSVALFEKAYGILEQRSLKSAQSLERLREFAQRCQEAKVDSRLMEYLESQAPDEYLDPLLASLITNPVRLPTSDNVMDLAVIKGQLLSDPRDPFNRAPLSVDMLEPLPDMKREISEWRERKIQEYQANQQQK</sequence>
<dbReference type="GO" id="GO:0000151">
    <property type="term" value="C:ubiquitin ligase complex"/>
    <property type="evidence" value="ECO:0007669"/>
    <property type="project" value="InterPro"/>
</dbReference>
<dbReference type="Pfam" id="PF04564">
    <property type="entry name" value="U-box"/>
    <property type="match status" value="1"/>
</dbReference>
<dbReference type="GO" id="GO:0000209">
    <property type="term" value="P:protein polyubiquitination"/>
    <property type="evidence" value="ECO:0007669"/>
    <property type="project" value="TreeGrafter"/>
</dbReference>
<comment type="subcellular location">
    <subcellularLocation>
        <location evidence="3">Cytoplasm</location>
    </subcellularLocation>
    <subcellularLocation>
        <location evidence="2">Nucleus</location>
    </subcellularLocation>
</comment>
<dbReference type="GO" id="GO:0005634">
    <property type="term" value="C:nucleus"/>
    <property type="evidence" value="ECO:0007669"/>
    <property type="project" value="UniProtKB-SubCell"/>
</dbReference>
<dbReference type="AlphaFoldDB" id="A0A9W8I1G4"/>
<accession>A0A9W8I1G4</accession>
<protein>
    <recommendedName>
        <fullName evidence="6">RING-type E3 ubiquitin transferase</fullName>
        <ecNumber evidence="6">2.3.2.27</ecNumber>
    </recommendedName>
</protein>
<dbReference type="EMBL" id="JANBUW010001413">
    <property type="protein sequence ID" value="KAJ2843448.1"/>
    <property type="molecule type" value="Genomic_DNA"/>
</dbReference>
<reference evidence="12" key="1">
    <citation type="submission" date="2022-07" db="EMBL/GenBank/DDBJ databases">
        <title>Phylogenomic reconstructions and comparative analyses of Kickxellomycotina fungi.</title>
        <authorList>
            <person name="Reynolds N.K."/>
            <person name="Stajich J.E."/>
            <person name="Barry K."/>
            <person name="Grigoriev I.V."/>
            <person name="Crous P."/>
            <person name="Smith M.E."/>
        </authorList>
    </citation>
    <scope>NUCLEOTIDE SEQUENCE</scope>
    <source>
        <strain evidence="12">NRRL 1566</strain>
    </source>
</reference>
<keyword evidence="7" id="KW-0963">Cytoplasm</keyword>
<dbReference type="OrthoDB" id="20295at2759"/>
<dbReference type="SUPFAM" id="SSF57850">
    <property type="entry name" value="RING/U-box"/>
    <property type="match status" value="1"/>
</dbReference>
<dbReference type="GO" id="GO:0006511">
    <property type="term" value="P:ubiquitin-dependent protein catabolic process"/>
    <property type="evidence" value="ECO:0007669"/>
    <property type="project" value="InterPro"/>
</dbReference>
<evidence type="ECO:0000256" key="8">
    <source>
        <dbReference type="ARBA" id="ARBA00022679"/>
    </source>
</evidence>
<feature type="non-terminal residue" evidence="12">
    <location>
        <position position="1"/>
    </location>
</feature>
<dbReference type="GO" id="GO:0005737">
    <property type="term" value="C:cytoplasm"/>
    <property type="evidence" value="ECO:0007669"/>
    <property type="project" value="UniProtKB-SubCell"/>
</dbReference>
<evidence type="ECO:0000256" key="5">
    <source>
        <dbReference type="ARBA" id="ARBA00007434"/>
    </source>
</evidence>
<name>A0A9W8I1G4_9FUNG</name>
<dbReference type="InterPro" id="IPR003613">
    <property type="entry name" value="Ubox_domain"/>
</dbReference>
<evidence type="ECO:0000313" key="13">
    <source>
        <dbReference type="Proteomes" id="UP001139887"/>
    </source>
</evidence>
<dbReference type="EC" id="2.3.2.27" evidence="6"/>
<dbReference type="InterPro" id="IPR019474">
    <property type="entry name" value="Ub_conjug_fac_E4_core"/>
</dbReference>
<evidence type="ECO:0000256" key="2">
    <source>
        <dbReference type="ARBA" id="ARBA00004123"/>
    </source>
</evidence>
<dbReference type="Proteomes" id="UP001139887">
    <property type="component" value="Unassembled WGS sequence"/>
</dbReference>
<evidence type="ECO:0000256" key="10">
    <source>
        <dbReference type="ARBA" id="ARBA00023242"/>
    </source>
</evidence>
<evidence type="ECO:0000256" key="6">
    <source>
        <dbReference type="ARBA" id="ARBA00012483"/>
    </source>
</evidence>
<evidence type="ECO:0000256" key="1">
    <source>
        <dbReference type="ARBA" id="ARBA00000900"/>
    </source>
</evidence>
<evidence type="ECO:0000313" key="12">
    <source>
        <dbReference type="EMBL" id="KAJ2843448.1"/>
    </source>
</evidence>
<evidence type="ECO:0000256" key="4">
    <source>
        <dbReference type="ARBA" id="ARBA00004906"/>
    </source>
</evidence>
<keyword evidence="13" id="KW-1185">Reference proteome</keyword>
<keyword evidence="9" id="KW-0833">Ubl conjugation pathway</keyword>
<organism evidence="12 13">
    <name type="scientific">Coemansia brasiliensis</name>
    <dbReference type="NCBI Taxonomy" id="2650707"/>
    <lineage>
        <taxon>Eukaryota</taxon>
        <taxon>Fungi</taxon>
        <taxon>Fungi incertae sedis</taxon>
        <taxon>Zoopagomycota</taxon>
        <taxon>Kickxellomycotina</taxon>
        <taxon>Kickxellomycetes</taxon>
        <taxon>Kickxellales</taxon>
        <taxon>Kickxellaceae</taxon>
        <taxon>Coemansia</taxon>
    </lineage>
</organism>
<dbReference type="FunFam" id="3.30.40.10:FF:000055">
    <property type="entry name" value="Ubiquitin conjugation factor e4 a"/>
    <property type="match status" value="1"/>
</dbReference>
<evidence type="ECO:0000256" key="3">
    <source>
        <dbReference type="ARBA" id="ARBA00004496"/>
    </source>
</evidence>
<dbReference type="Pfam" id="PF10408">
    <property type="entry name" value="Ufd2P_core"/>
    <property type="match status" value="1"/>
</dbReference>
<comment type="catalytic activity">
    <reaction evidence="1">
        <text>S-ubiquitinyl-[E2 ubiquitin-conjugating enzyme]-L-cysteine + [acceptor protein]-L-lysine = [E2 ubiquitin-conjugating enzyme]-L-cysteine + N(6)-ubiquitinyl-[acceptor protein]-L-lysine.</text>
        <dbReference type="EC" id="2.3.2.27"/>
    </reaction>
</comment>
<dbReference type="SMART" id="SM00504">
    <property type="entry name" value="Ubox"/>
    <property type="match status" value="1"/>
</dbReference>
<evidence type="ECO:0000256" key="9">
    <source>
        <dbReference type="ARBA" id="ARBA00022786"/>
    </source>
</evidence>
<dbReference type="PANTHER" id="PTHR13931">
    <property type="entry name" value="UBIQUITINATION FACTOR E4"/>
    <property type="match status" value="1"/>
</dbReference>
<dbReference type="PROSITE" id="PS51698">
    <property type="entry name" value="U_BOX"/>
    <property type="match status" value="1"/>
</dbReference>
<dbReference type="InterPro" id="IPR013083">
    <property type="entry name" value="Znf_RING/FYVE/PHD"/>
</dbReference>
<feature type="domain" description="U-box" evidence="11">
    <location>
        <begin position="67"/>
        <end position="141"/>
    </location>
</feature>
<gene>
    <name evidence="12" type="primary">UFD2_2</name>
    <name evidence="12" type="ORF">IWW36_005561</name>
</gene>
<dbReference type="PANTHER" id="PTHR13931:SF2">
    <property type="entry name" value="UBIQUITIN CONJUGATION FACTOR E4 B"/>
    <property type="match status" value="1"/>
</dbReference>
<dbReference type="InterPro" id="IPR045132">
    <property type="entry name" value="UBE4"/>
</dbReference>
<keyword evidence="8 12" id="KW-0808">Transferase</keyword>
<dbReference type="GO" id="GO:0034450">
    <property type="term" value="F:ubiquitin-ubiquitin ligase activity"/>
    <property type="evidence" value="ECO:0007669"/>
    <property type="project" value="InterPro"/>
</dbReference>
<keyword evidence="10" id="KW-0539">Nucleus</keyword>